<evidence type="ECO:0000256" key="2">
    <source>
        <dbReference type="SAM" id="MobiDB-lite"/>
    </source>
</evidence>
<keyword evidence="1" id="KW-1188">Viral release from host cell</keyword>
<keyword evidence="3" id="KW-0472">Membrane</keyword>
<feature type="transmembrane region" description="Helical" evidence="3">
    <location>
        <begin position="482"/>
        <end position="505"/>
    </location>
</feature>
<feature type="transmembrane region" description="Helical" evidence="3">
    <location>
        <begin position="610"/>
        <end position="627"/>
    </location>
</feature>
<proteinExistence type="predicted"/>
<reference evidence="5 6" key="1">
    <citation type="submission" date="2019-11" db="EMBL/GenBank/DDBJ databases">
        <title>Bacillus idriensis genome.</title>
        <authorList>
            <person name="Konopka E.N."/>
            <person name="Newman J.D."/>
        </authorList>
    </citation>
    <scope>NUCLEOTIDE SEQUENCE [LARGE SCALE GENOMIC DNA]</scope>
    <source>
        <strain evidence="5 6">DSM 19097</strain>
    </source>
</reference>
<feature type="transmembrane region" description="Helical" evidence="3">
    <location>
        <begin position="530"/>
        <end position="549"/>
    </location>
</feature>
<dbReference type="Pfam" id="PF10145">
    <property type="entry name" value="PhageMin_Tail"/>
    <property type="match status" value="1"/>
</dbReference>
<evidence type="ECO:0000259" key="4">
    <source>
        <dbReference type="Pfam" id="PF10145"/>
    </source>
</evidence>
<evidence type="ECO:0000256" key="3">
    <source>
        <dbReference type="SAM" id="Phobius"/>
    </source>
</evidence>
<organism evidence="5 6">
    <name type="scientific">Metabacillus idriensis</name>
    <dbReference type="NCBI Taxonomy" id="324768"/>
    <lineage>
        <taxon>Bacteria</taxon>
        <taxon>Bacillati</taxon>
        <taxon>Bacillota</taxon>
        <taxon>Bacilli</taxon>
        <taxon>Bacillales</taxon>
        <taxon>Bacillaceae</taxon>
        <taxon>Metabacillus</taxon>
    </lineage>
</organism>
<dbReference type="InterPro" id="IPR010090">
    <property type="entry name" value="Phage_tape_meas"/>
</dbReference>
<dbReference type="Proteomes" id="UP000441585">
    <property type="component" value="Unassembled WGS sequence"/>
</dbReference>
<feature type="transmembrane region" description="Helical" evidence="3">
    <location>
        <begin position="395"/>
        <end position="428"/>
    </location>
</feature>
<dbReference type="PANTHER" id="PTHR37813">
    <property type="entry name" value="FELS-2 PROPHAGE PROTEIN"/>
    <property type="match status" value="1"/>
</dbReference>
<name>A0A6I2M8R3_9BACI</name>
<keyword evidence="6" id="KW-1185">Reference proteome</keyword>
<sequence length="896" mass="92500">MAGNNHNIKIDLRAIDNFSSVMGQLDNQLNNAENGMNRLQAASGAVGKALGAMGIAVGAGLVFAVDKAAKFEHAMSSVSAVSGASGEEMSKLTALAKEMGATTSFSANEAAKGIEELMKAGVKTSDIIGGGLKGALDLAVAGELELAEAAEISSTALNAFKNDNLTVTDAANILSGAANSSATSVHELRYSLSMVSAVASGLGLTFEDTNAALAVLANNGLKGSDAGTSLKTALSRLNPMTEKAYGQMKDLGIITEDGSNKFFDAEGNVRSMADIAGVLQEALKGLTAQQKQSALYTMFGSDAIRAGLILSKEGAKGIEEMTAAMSKVTAAEVAAERLNNFKGSLTILKSALEGAAIALGSVFLPALTSITKSITAVVSKFTQLPASIQGTIAVGAAIAAVFMLIAGALILIMPGIMATVSAFGLLAAPMAAAAAAAAPIIAAVVGIIAALALIGVALVTAYQKVDWFRVEVDAAWAAIKNAWNIALVFIQQIASQVMTAVTAFIGEKLAQIKAFWAENGAMIMEATRNVFNIIKTIITVALDVIWAVMQFIWPAVKFLIVSTWDAIKGVISGALNVILGAIKFFAALFTGDWSAMWDATKQIIKGALEFVWNLISLIMMGKILGAIKSFGALAGGLFKALWTGIKAIFTAGLNAIKSLVTTVFNAIKSIIQASMSGVTGVISSAWSLIRSIFSTVVGALRTILTSGFSGMRSAVSSAMSAIKSTITSMWGSIKSYFASIDLFSIGYNIIKGLMNGMTSMAGSLMQKAKSIAGSITKTIKGALNIHSPSRVMVELGGYTTEGLAVGMMSELKRVQSAAGKLATSAVPSMSSGYNGGQSVRNASARPSVTNNTPINVTLNYSGSGSADDAQGMLDFVSRGLERQFGNQARVGGVKLR</sequence>
<evidence type="ECO:0000313" key="5">
    <source>
        <dbReference type="EMBL" id="MRX54705.1"/>
    </source>
</evidence>
<dbReference type="AlphaFoldDB" id="A0A6I2M8R3"/>
<keyword evidence="3" id="KW-0812">Transmembrane</keyword>
<dbReference type="PANTHER" id="PTHR37813:SF1">
    <property type="entry name" value="FELS-2 PROPHAGE PROTEIN"/>
    <property type="match status" value="1"/>
</dbReference>
<feature type="region of interest" description="Disordered" evidence="2">
    <location>
        <begin position="829"/>
        <end position="851"/>
    </location>
</feature>
<evidence type="ECO:0000313" key="6">
    <source>
        <dbReference type="Proteomes" id="UP000441585"/>
    </source>
</evidence>
<feature type="domain" description="Phage tail tape measure protein" evidence="4">
    <location>
        <begin position="94"/>
        <end position="300"/>
    </location>
</feature>
<protein>
    <submittedName>
        <fullName evidence="5">Phage tail tape measure protein</fullName>
    </submittedName>
</protein>
<keyword evidence="3" id="KW-1133">Transmembrane helix</keyword>
<accession>A0A6I2M8R3</accession>
<dbReference type="RefSeq" id="WP_154318718.1">
    <property type="nucleotide sequence ID" value="NZ_CAJGAA010000002.1"/>
</dbReference>
<feature type="transmembrane region" description="Helical" evidence="3">
    <location>
        <begin position="440"/>
        <end position="462"/>
    </location>
</feature>
<gene>
    <name evidence="5" type="ORF">GJU41_12045</name>
</gene>
<dbReference type="EMBL" id="WKKF01000002">
    <property type="protein sequence ID" value="MRX54705.1"/>
    <property type="molecule type" value="Genomic_DNA"/>
</dbReference>
<feature type="transmembrane region" description="Helical" evidence="3">
    <location>
        <begin position="569"/>
        <end position="589"/>
    </location>
</feature>
<evidence type="ECO:0000256" key="1">
    <source>
        <dbReference type="ARBA" id="ARBA00022612"/>
    </source>
</evidence>
<dbReference type="NCBIfam" id="TIGR01760">
    <property type="entry name" value="tape_meas_TP901"/>
    <property type="match status" value="1"/>
</dbReference>
<dbReference type="Gene3D" id="1.20.120.20">
    <property type="entry name" value="Apolipoprotein"/>
    <property type="match status" value="1"/>
</dbReference>
<comment type="caution">
    <text evidence="5">The sequence shown here is derived from an EMBL/GenBank/DDBJ whole genome shotgun (WGS) entry which is preliminary data.</text>
</comment>